<sequence length="366" mass="40303">MRILILFMAIGLSLIAPAAGHADVAKWDSRTLCSASYAQWAWSNPNPDEDIQPSTTGTKGVYTNILACTVGDHHVRINWRTKPNPLYRCGATENGILSAWVDGVKVVDKAAYGDYQACQGGDARTLVKLIINKQLNLTLCVGDPFDSDVKPDCTLTPLILNKKPREAVYAAPLKPTPPALILRTRRNSVCDALTTDLNRQTKDPIAASALAGPPSNFGKDIDLFELDTPIDRTFSADIDNDGTADRLRLHFEPTKRNIPGVFSWQSAARGRDTVIDGRALGDKTPDTELIDDLRFVKLNGRTYLYRLTLGRTNGFVGIETGEVEAYFATLADLAAVETRQLYELSPDGKIRPLCGWSPRQRPEEYL</sequence>
<dbReference type="RefSeq" id="WP_272746940.1">
    <property type="nucleotide sequence ID" value="NZ_JAQQKX010000002.1"/>
</dbReference>
<evidence type="ECO:0000313" key="3">
    <source>
        <dbReference type="Proteomes" id="UP001214854"/>
    </source>
</evidence>
<evidence type="ECO:0000256" key="1">
    <source>
        <dbReference type="SAM" id="SignalP"/>
    </source>
</evidence>
<protein>
    <submittedName>
        <fullName evidence="2">Uncharacterized protein</fullName>
    </submittedName>
</protein>
<keyword evidence="3" id="KW-1185">Reference proteome</keyword>
<feature type="signal peptide" evidence="1">
    <location>
        <begin position="1"/>
        <end position="18"/>
    </location>
</feature>
<feature type="chain" id="PRO_5046193164" evidence="1">
    <location>
        <begin position="19"/>
        <end position="366"/>
    </location>
</feature>
<reference evidence="2 3" key="1">
    <citation type="submission" date="2023-01" db="EMBL/GenBank/DDBJ databases">
        <title>Novel species of the genus Asticcacaulis isolated from rivers.</title>
        <authorList>
            <person name="Lu H."/>
        </authorList>
    </citation>
    <scope>NUCLEOTIDE SEQUENCE [LARGE SCALE GENOMIC DNA]</scope>
    <source>
        <strain evidence="2 3">BYS171W</strain>
    </source>
</reference>
<evidence type="ECO:0000313" key="2">
    <source>
        <dbReference type="EMBL" id="MDC7682452.1"/>
    </source>
</evidence>
<name>A0ABT5HQV2_9CAUL</name>
<gene>
    <name evidence="2" type="ORF">PQU92_04145</name>
</gene>
<organism evidence="2 3">
    <name type="scientific">Asticcacaulis aquaticus</name>
    <dbReference type="NCBI Taxonomy" id="2984212"/>
    <lineage>
        <taxon>Bacteria</taxon>
        <taxon>Pseudomonadati</taxon>
        <taxon>Pseudomonadota</taxon>
        <taxon>Alphaproteobacteria</taxon>
        <taxon>Caulobacterales</taxon>
        <taxon>Caulobacteraceae</taxon>
        <taxon>Asticcacaulis</taxon>
    </lineage>
</organism>
<keyword evidence="1" id="KW-0732">Signal</keyword>
<dbReference type="EMBL" id="JAQQKX010000002">
    <property type="protein sequence ID" value="MDC7682452.1"/>
    <property type="molecule type" value="Genomic_DNA"/>
</dbReference>
<proteinExistence type="predicted"/>
<comment type="caution">
    <text evidence="2">The sequence shown here is derived from an EMBL/GenBank/DDBJ whole genome shotgun (WGS) entry which is preliminary data.</text>
</comment>
<accession>A0ABT5HQV2</accession>
<dbReference type="Proteomes" id="UP001214854">
    <property type="component" value="Unassembled WGS sequence"/>
</dbReference>